<evidence type="ECO:0000256" key="12">
    <source>
        <dbReference type="RuleBase" id="RU362096"/>
    </source>
</evidence>
<dbReference type="InterPro" id="IPR036860">
    <property type="entry name" value="SH2_dom_sf"/>
</dbReference>
<dbReference type="Gene3D" id="1.10.510.10">
    <property type="entry name" value="Transferase(Phosphotransferase) domain 1"/>
    <property type="match status" value="1"/>
</dbReference>
<evidence type="ECO:0000256" key="5">
    <source>
        <dbReference type="ARBA" id="ARBA00022840"/>
    </source>
</evidence>
<dbReference type="Pfam" id="PF07714">
    <property type="entry name" value="PK_Tyr_Ser-Thr"/>
    <property type="match status" value="1"/>
</dbReference>
<dbReference type="SUPFAM" id="SSF56112">
    <property type="entry name" value="Protein kinase-like (PK-like)"/>
    <property type="match status" value="1"/>
</dbReference>
<evidence type="ECO:0000259" key="15">
    <source>
        <dbReference type="PROSITE" id="PS50002"/>
    </source>
</evidence>
<dbReference type="PRINTS" id="PR00109">
    <property type="entry name" value="TYRKINASE"/>
</dbReference>
<dbReference type="SMART" id="SM00326">
    <property type="entry name" value="SH3"/>
    <property type="match status" value="1"/>
</dbReference>
<dbReference type="FunFam" id="3.30.505.10:FF:000044">
    <property type="entry name" value="Tyrosine-protein kinase"/>
    <property type="match status" value="1"/>
</dbReference>
<keyword evidence="5 11" id="KW-0067">ATP-binding</keyword>
<dbReference type="InterPro" id="IPR020635">
    <property type="entry name" value="Tyr_kinase_cat_dom"/>
</dbReference>
<protein>
    <recommendedName>
        <fullName evidence="12">Tyrosine-protein kinase</fullName>
        <ecNumber evidence="12">2.7.10.2</ecNumber>
    </recommendedName>
</protein>
<evidence type="ECO:0000259" key="14">
    <source>
        <dbReference type="PROSITE" id="PS50001"/>
    </source>
</evidence>
<dbReference type="PANTHER" id="PTHR24418">
    <property type="entry name" value="TYROSINE-PROTEIN KINASE"/>
    <property type="match status" value="1"/>
</dbReference>
<dbReference type="PRINTS" id="PR00401">
    <property type="entry name" value="SH2DOMAIN"/>
</dbReference>
<dbReference type="Gene3D" id="3.30.505.10">
    <property type="entry name" value="SH2 domain"/>
    <property type="match status" value="1"/>
</dbReference>
<dbReference type="SMART" id="SM00219">
    <property type="entry name" value="TyrKc"/>
    <property type="match status" value="1"/>
</dbReference>
<reference evidence="17" key="1">
    <citation type="submission" date="2025-08" db="UniProtKB">
        <authorList>
            <consortium name="Ensembl"/>
        </authorList>
    </citation>
    <scope>IDENTIFICATION</scope>
</reference>
<keyword evidence="2 12" id="KW-0808">Transferase</keyword>
<dbReference type="FunFam" id="3.30.200.20:FF:000037">
    <property type="entry name" value="Tyrosine-protein kinase"/>
    <property type="match status" value="1"/>
</dbReference>
<reference evidence="17" key="2">
    <citation type="submission" date="2025-09" db="UniProtKB">
        <authorList>
            <consortium name="Ensembl"/>
        </authorList>
    </citation>
    <scope>IDENTIFICATION</scope>
</reference>
<dbReference type="GO" id="GO:0005524">
    <property type="term" value="F:ATP binding"/>
    <property type="evidence" value="ECO:0007669"/>
    <property type="project" value="UniProtKB-UniRule"/>
</dbReference>
<dbReference type="InterPro" id="IPR001452">
    <property type="entry name" value="SH3_domain"/>
</dbReference>
<dbReference type="PROSITE" id="PS50001">
    <property type="entry name" value="SH2"/>
    <property type="match status" value="1"/>
</dbReference>
<dbReference type="FunFam" id="2.30.30.40:FF:000217">
    <property type="entry name" value="Tyrosine-protein kinase"/>
    <property type="match status" value="1"/>
</dbReference>
<dbReference type="Gene3D" id="2.30.30.40">
    <property type="entry name" value="SH3 Domains"/>
    <property type="match status" value="1"/>
</dbReference>
<feature type="domain" description="Protein kinase" evidence="16">
    <location>
        <begin position="266"/>
        <end position="516"/>
    </location>
</feature>
<dbReference type="PROSITE" id="PS50002">
    <property type="entry name" value="SH3"/>
    <property type="match status" value="1"/>
</dbReference>
<dbReference type="PRINTS" id="PR00452">
    <property type="entry name" value="SH3DOMAIN"/>
</dbReference>
<evidence type="ECO:0000256" key="7">
    <source>
        <dbReference type="ARBA" id="ARBA00023137"/>
    </source>
</evidence>
<evidence type="ECO:0000256" key="11">
    <source>
        <dbReference type="PROSITE-ProRule" id="PRU10141"/>
    </source>
</evidence>
<keyword evidence="18" id="KW-1185">Reference proteome</keyword>
<dbReference type="PROSITE" id="PS50011">
    <property type="entry name" value="PROTEIN_KINASE_DOM"/>
    <property type="match status" value="1"/>
</dbReference>
<dbReference type="InterPro" id="IPR036028">
    <property type="entry name" value="SH3-like_dom_sf"/>
</dbReference>
<comment type="similarity">
    <text evidence="12">Belongs to the protein kinase superfamily. Tyr protein kinase family.</text>
</comment>
<feature type="domain" description="SH2" evidence="14">
    <location>
        <begin position="153"/>
        <end position="245"/>
    </location>
</feature>
<dbReference type="CDD" id="cd05068">
    <property type="entry name" value="PTKc_Frk_like"/>
    <property type="match status" value="1"/>
</dbReference>
<feature type="region of interest" description="Disordered" evidence="13">
    <location>
        <begin position="26"/>
        <end position="77"/>
    </location>
</feature>
<dbReference type="GO" id="GO:0004715">
    <property type="term" value="F:non-membrane spanning protein tyrosine kinase activity"/>
    <property type="evidence" value="ECO:0007669"/>
    <property type="project" value="UniProtKB-EC"/>
</dbReference>
<dbReference type="Pfam" id="PF00017">
    <property type="entry name" value="SH2"/>
    <property type="match status" value="1"/>
</dbReference>
<dbReference type="InterPro" id="IPR017441">
    <property type="entry name" value="Protein_kinase_ATP_BS"/>
</dbReference>
<keyword evidence="6 9" id="KW-0727">SH2 domain</keyword>
<evidence type="ECO:0000259" key="16">
    <source>
        <dbReference type="PROSITE" id="PS50011"/>
    </source>
</evidence>
<evidence type="ECO:0000256" key="1">
    <source>
        <dbReference type="ARBA" id="ARBA00022443"/>
    </source>
</evidence>
<dbReference type="InterPro" id="IPR011009">
    <property type="entry name" value="Kinase-like_dom_sf"/>
</dbReference>
<dbReference type="Pfam" id="PF00018">
    <property type="entry name" value="SH3_1"/>
    <property type="match status" value="1"/>
</dbReference>
<keyword evidence="3 11" id="KW-0547">Nucleotide-binding</keyword>
<dbReference type="SUPFAM" id="SSF55550">
    <property type="entry name" value="SH2 domain"/>
    <property type="match status" value="1"/>
</dbReference>
<dbReference type="PROSITE" id="PS00109">
    <property type="entry name" value="PROTEIN_KINASE_TYR"/>
    <property type="match status" value="1"/>
</dbReference>
<dbReference type="SUPFAM" id="SSF50044">
    <property type="entry name" value="SH3-domain"/>
    <property type="match status" value="1"/>
</dbReference>
<dbReference type="InterPro" id="IPR008266">
    <property type="entry name" value="Tyr_kinase_AS"/>
</dbReference>
<evidence type="ECO:0000256" key="9">
    <source>
        <dbReference type="PROSITE-ProRule" id="PRU00191"/>
    </source>
</evidence>
<dbReference type="PROSITE" id="PS00107">
    <property type="entry name" value="PROTEIN_KINASE_ATP"/>
    <property type="match status" value="1"/>
</dbReference>
<name>A0A8C3SSQ6_CHESE</name>
<feature type="domain" description="SH3" evidence="15">
    <location>
        <begin position="78"/>
        <end position="147"/>
    </location>
</feature>
<dbReference type="InterPro" id="IPR000719">
    <property type="entry name" value="Prot_kinase_dom"/>
</dbReference>
<evidence type="ECO:0000256" key="4">
    <source>
        <dbReference type="ARBA" id="ARBA00022777"/>
    </source>
</evidence>
<dbReference type="SMART" id="SM00252">
    <property type="entry name" value="SH2"/>
    <property type="match status" value="1"/>
</dbReference>
<evidence type="ECO:0000256" key="13">
    <source>
        <dbReference type="SAM" id="MobiDB-lite"/>
    </source>
</evidence>
<dbReference type="AlphaFoldDB" id="A0A8C3SSQ6"/>
<dbReference type="InterPro" id="IPR050198">
    <property type="entry name" value="Non-receptor_tyrosine_kinases"/>
</dbReference>
<feature type="binding site" evidence="11">
    <location>
        <position position="294"/>
    </location>
    <ligand>
        <name>ATP</name>
        <dbReference type="ChEBI" id="CHEBI:30616"/>
    </ligand>
</feature>
<evidence type="ECO:0000256" key="10">
    <source>
        <dbReference type="PROSITE-ProRule" id="PRU00192"/>
    </source>
</evidence>
<comment type="catalytic activity">
    <reaction evidence="8 12">
        <text>L-tyrosyl-[protein] + ATP = O-phospho-L-tyrosyl-[protein] + ADP + H(+)</text>
        <dbReference type="Rhea" id="RHEA:10596"/>
        <dbReference type="Rhea" id="RHEA-COMP:10136"/>
        <dbReference type="Rhea" id="RHEA-COMP:20101"/>
        <dbReference type="ChEBI" id="CHEBI:15378"/>
        <dbReference type="ChEBI" id="CHEBI:30616"/>
        <dbReference type="ChEBI" id="CHEBI:46858"/>
        <dbReference type="ChEBI" id="CHEBI:61978"/>
        <dbReference type="ChEBI" id="CHEBI:456216"/>
        <dbReference type="EC" id="2.7.10.2"/>
    </reaction>
</comment>
<evidence type="ECO:0000256" key="3">
    <source>
        <dbReference type="ARBA" id="ARBA00022741"/>
    </source>
</evidence>
<accession>A0A8C3SSQ6</accession>
<keyword evidence="4 12" id="KW-0418">Kinase</keyword>
<keyword evidence="7 12" id="KW-0829">Tyrosine-protein kinase</keyword>
<dbReference type="EC" id="2.7.10.2" evidence="12"/>
<proteinExistence type="inferred from homology"/>
<dbReference type="InterPro" id="IPR000980">
    <property type="entry name" value="SH2"/>
</dbReference>
<evidence type="ECO:0000313" key="18">
    <source>
        <dbReference type="Proteomes" id="UP000694403"/>
    </source>
</evidence>
<evidence type="ECO:0000313" key="17">
    <source>
        <dbReference type="Ensembl" id="ENSCSRP00000018777.1"/>
    </source>
</evidence>
<evidence type="ECO:0000256" key="6">
    <source>
        <dbReference type="ARBA" id="ARBA00022999"/>
    </source>
</evidence>
<evidence type="ECO:0000256" key="8">
    <source>
        <dbReference type="ARBA" id="ARBA00051245"/>
    </source>
</evidence>
<dbReference type="FunFam" id="1.10.510.10:FF:000318">
    <property type="entry name" value="Tyrosine-protein kinase"/>
    <property type="match status" value="1"/>
</dbReference>
<organism evidence="17 18">
    <name type="scientific">Chelydra serpentina</name>
    <name type="common">Snapping turtle</name>
    <name type="synonym">Testudo serpentina</name>
    <dbReference type="NCBI Taxonomy" id="8475"/>
    <lineage>
        <taxon>Eukaryota</taxon>
        <taxon>Metazoa</taxon>
        <taxon>Chordata</taxon>
        <taxon>Craniata</taxon>
        <taxon>Vertebrata</taxon>
        <taxon>Euteleostomi</taxon>
        <taxon>Archelosauria</taxon>
        <taxon>Testudinata</taxon>
        <taxon>Testudines</taxon>
        <taxon>Cryptodira</taxon>
        <taxon>Durocryptodira</taxon>
        <taxon>Americhelydia</taxon>
        <taxon>Chelydroidea</taxon>
        <taxon>Chelydridae</taxon>
        <taxon>Chelydra</taxon>
    </lineage>
</organism>
<dbReference type="Ensembl" id="ENSCSRT00000019638.1">
    <property type="protein sequence ID" value="ENSCSRP00000018777.1"/>
    <property type="gene ID" value="ENSCSRG00000014133.1"/>
</dbReference>
<keyword evidence="1 10" id="KW-0728">SH3 domain</keyword>
<dbReference type="Proteomes" id="UP000694403">
    <property type="component" value="Unplaced"/>
</dbReference>
<feature type="compositionally biased region" description="Basic and acidic residues" evidence="13">
    <location>
        <begin position="45"/>
        <end position="57"/>
    </location>
</feature>
<dbReference type="InterPro" id="IPR001245">
    <property type="entry name" value="Ser-Thr/Tyr_kinase_cat_dom"/>
</dbReference>
<dbReference type="CDD" id="cd11845">
    <property type="entry name" value="SH3_Src_like"/>
    <property type="match status" value="1"/>
</dbReference>
<evidence type="ECO:0000256" key="2">
    <source>
        <dbReference type="ARBA" id="ARBA00022679"/>
    </source>
</evidence>
<dbReference type="Gene3D" id="3.30.200.20">
    <property type="entry name" value="Phosphorylase Kinase, domain 1"/>
    <property type="match status" value="1"/>
</dbReference>
<sequence length="534" mass="60925">MGNFCRKHCPWMQRCAPWLFQESDGGQEKKYKTGTGQDNPGWVEDDCHTDNTSEKTAKKAVRADTGIPLPPPREQKPKNHHKFVALFDYQGRTKEDLSFRAGDKLEVLDTSQEGWWYASLLLDSGSTRPGQKLRGYIPANYVAADESIEAEAWFFGSVTRADAEKQLLCPENQAGAFLIRESESQKGEFSLSVFDGAVVKHYRIRQEAEEGFFLSKKNIFKTLNPFVDHYTNNSDGLCVKLTKPFPAPFDLSYKTADQWEIDRNSLKLLKKLGSGQFGEVWEGLWNNTTPVAIKTLKPGSMDPKDFLREAQIMKNLRHPKLIQLYAVCTLEDPIYIITELMRHGSLLEYLQNDAGSQVHLPEQIDMAAQVASGMAYLESQNYIHRDLAARNVLVGEHNVYKVADFGLARLENENVYEAKHETKLPVKWTAPEAIRSNKFSIKSDVWSFGILLFEIITYGKMPYSGMMGYQVIQKLDKGYRIPQPANCPNKLYNIMLECWSAEPKVRPTFETLHWELEDYDMDSTCYTDANAFVK</sequence>